<evidence type="ECO:0000256" key="14">
    <source>
        <dbReference type="ARBA" id="ARBA00022909"/>
    </source>
</evidence>
<keyword evidence="10" id="KW-0479">Metal-binding</keyword>
<dbReference type="AlphaFoldDB" id="C5CFS4"/>
<evidence type="ECO:0000256" key="11">
    <source>
        <dbReference type="ARBA" id="ARBA00022741"/>
    </source>
</evidence>
<dbReference type="Gene3D" id="3.40.1190.10">
    <property type="entry name" value="Mur-like, catalytic domain"/>
    <property type="match status" value="1"/>
</dbReference>
<gene>
    <name evidence="21" type="ordered locus">Kole_1736</name>
</gene>
<evidence type="ECO:0000256" key="13">
    <source>
        <dbReference type="ARBA" id="ARBA00022842"/>
    </source>
</evidence>
<dbReference type="KEGG" id="kol:Kole_1736"/>
<dbReference type="InterPro" id="IPR036615">
    <property type="entry name" value="Mur_ligase_C_dom_sf"/>
</dbReference>
<dbReference type="SUPFAM" id="SSF53244">
    <property type="entry name" value="MurD-like peptide ligases, peptide-binding domain"/>
    <property type="match status" value="1"/>
</dbReference>
<dbReference type="InterPro" id="IPR001645">
    <property type="entry name" value="Folylpolyglutamate_synth"/>
</dbReference>
<dbReference type="NCBIfam" id="TIGR01499">
    <property type="entry name" value="folC"/>
    <property type="match status" value="1"/>
</dbReference>
<evidence type="ECO:0000256" key="1">
    <source>
        <dbReference type="ARBA" id="ARBA00001946"/>
    </source>
</evidence>
<dbReference type="InterPro" id="IPR013221">
    <property type="entry name" value="Mur_ligase_cen"/>
</dbReference>
<dbReference type="EMBL" id="CP001634">
    <property type="protein sequence ID" value="ACR80422.1"/>
    <property type="molecule type" value="Genomic_DNA"/>
</dbReference>
<comment type="catalytic activity">
    <reaction evidence="17">
        <text>7,8-dihydropteroate + L-glutamate + ATP = 7,8-dihydrofolate + ADP + phosphate + H(+)</text>
        <dbReference type="Rhea" id="RHEA:23584"/>
        <dbReference type="ChEBI" id="CHEBI:15378"/>
        <dbReference type="ChEBI" id="CHEBI:17839"/>
        <dbReference type="ChEBI" id="CHEBI:29985"/>
        <dbReference type="ChEBI" id="CHEBI:30616"/>
        <dbReference type="ChEBI" id="CHEBI:43474"/>
        <dbReference type="ChEBI" id="CHEBI:57451"/>
        <dbReference type="ChEBI" id="CHEBI:456216"/>
        <dbReference type="EC" id="6.3.2.12"/>
    </reaction>
</comment>
<comment type="cofactor">
    <cofactor evidence="1">
        <name>Mg(2+)</name>
        <dbReference type="ChEBI" id="CHEBI:18420"/>
    </cofactor>
</comment>
<dbReference type="InterPro" id="IPR036565">
    <property type="entry name" value="Mur-like_cat_sf"/>
</dbReference>
<dbReference type="GO" id="GO:0046656">
    <property type="term" value="P:folic acid biosynthetic process"/>
    <property type="evidence" value="ECO:0007669"/>
    <property type="project" value="UniProtKB-KW"/>
</dbReference>
<keyword evidence="12 18" id="KW-0067">ATP-binding</keyword>
<evidence type="ECO:0000256" key="7">
    <source>
        <dbReference type="ARBA" id="ARBA00013025"/>
    </source>
</evidence>
<evidence type="ECO:0000256" key="6">
    <source>
        <dbReference type="ARBA" id="ARBA00013023"/>
    </source>
</evidence>
<comment type="pathway">
    <text evidence="3">Cofactor biosynthesis; tetrahydrofolylpolyglutamate biosynthesis.</text>
</comment>
<dbReference type="PROSITE" id="PS01011">
    <property type="entry name" value="FOLYLPOLYGLU_SYNT_1"/>
    <property type="match status" value="1"/>
</dbReference>
<keyword evidence="14" id="KW-0289">Folate biosynthesis</keyword>
<comment type="similarity">
    <text evidence="4 18">Belongs to the folylpolyglutamate synthase family.</text>
</comment>
<evidence type="ECO:0000256" key="3">
    <source>
        <dbReference type="ARBA" id="ARBA00005150"/>
    </source>
</evidence>
<protein>
    <recommendedName>
        <fullName evidence="8">Dihydrofolate synthase/folylpolyglutamate synthase</fullName>
        <ecNumber evidence="6">6.3.2.12</ecNumber>
        <ecNumber evidence="7">6.3.2.17</ecNumber>
    </recommendedName>
    <alternativeName>
        <fullName evidence="15">Tetrahydrofolylpolyglutamate synthase</fullName>
    </alternativeName>
</protein>
<organism evidence="21 22">
    <name type="scientific">Kosmotoga olearia (strain ATCC BAA-1733 / DSM 21960 / TBF 19.5.1)</name>
    <dbReference type="NCBI Taxonomy" id="521045"/>
    <lineage>
        <taxon>Bacteria</taxon>
        <taxon>Thermotogati</taxon>
        <taxon>Thermotogota</taxon>
        <taxon>Thermotogae</taxon>
        <taxon>Kosmotogales</taxon>
        <taxon>Kosmotogaceae</taxon>
        <taxon>Kosmotoga</taxon>
    </lineage>
</organism>
<evidence type="ECO:0000256" key="5">
    <source>
        <dbReference type="ARBA" id="ARBA00011245"/>
    </source>
</evidence>
<dbReference type="PANTHER" id="PTHR11136">
    <property type="entry name" value="FOLYLPOLYGLUTAMATE SYNTHASE-RELATED"/>
    <property type="match status" value="1"/>
</dbReference>
<dbReference type="EC" id="6.3.2.17" evidence="7"/>
<evidence type="ECO:0000313" key="22">
    <source>
        <dbReference type="Proteomes" id="UP000002382"/>
    </source>
</evidence>
<evidence type="ECO:0000259" key="19">
    <source>
        <dbReference type="Pfam" id="PF02875"/>
    </source>
</evidence>
<dbReference type="InterPro" id="IPR004101">
    <property type="entry name" value="Mur_ligase_C"/>
</dbReference>
<dbReference type="STRING" id="521045.Kole_1736"/>
<reference evidence="21 22" key="2">
    <citation type="journal article" date="2011" name="J. Bacteriol.">
        <title>Genome Sequence of Kosmotoga olearia Strain TBF 19.5.1, a Thermophilic Bacterium with a Wide Growth Temperature Range, Isolated from the Troll B Oil Platform in the North Sea.</title>
        <authorList>
            <person name="Swithers K.S."/>
            <person name="Dipippo J.L."/>
            <person name="Bruce D.C."/>
            <person name="Detter C."/>
            <person name="Tapia R."/>
            <person name="Han S."/>
            <person name="Goodwin L.A."/>
            <person name="Han J."/>
            <person name="Woyke T."/>
            <person name="Pitluck S."/>
            <person name="Pennacchio L."/>
            <person name="Nolan M."/>
            <person name="Mikhailova N."/>
            <person name="Land M.L."/>
            <person name="Nesbo C.L."/>
            <person name="Gogarten J.P."/>
            <person name="Noll K.M."/>
        </authorList>
    </citation>
    <scope>NUCLEOTIDE SEQUENCE [LARGE SCALE GENOMIC DNA]</scope>
    <source>
        <strain evidence="22">ATCC BAA-1733 / DSM 21960 / TBF 19.5.1</strain>
    </source>
</reference>
<dbReference type="GO" id="GO:0005737">
    <property type="term" value="C:cytoplasm"/>
    <property type="evidence" value="ECO:0007669"/>
    <property type="project" value="TreeGrafter"/>
</dbReference>
<comment type="pathway">
    <text evidence="2">Cofactor biosynthesis; tetrahydrofolate biosynthesis; 7,8-dihydrofolate from 2-amino-4-hydroxy-6-hydroxymethyl-7,8-dihydropteridine diphosphate and 4-aminobenzoate: step 2/2.</text>
</comment>
<keyword evidence="13" id="KW-0460">Magnesium</keyword>
<evidence type="ECO:0000256" key="16">
    <source>
        <dbReference type="ARBA" id="ARBA00047493"/>
    </source>
</evidence>
<evidence type="ECO:0000256" key="18">
    <source>
        <dbReference type="PIRNR" id="PIRNR001563"/>
    </source>
</evidence>
<feature type="domain" description="Mur ligase central" evidence="20">
    <location>
        <begin position="48"/>
        <end position="273"/>
    </location>
</feature>
<reference evidence="21 22" key="1">
    <citation type="submission" date="2009-06" db="EMBL/GenBank/DDBJ databases">
        <title>Complete sequence of Thermotogales bacterium TBF 19.5.1.</title>
        <authorList>
            <consortium name="US DOE Joint Genome Institute"/>
            <person name="Lucas S."/>
            <person name="Copeland A."/>
            <person name="Lapidus A."/>
            <person name="Glavina del Rio T."/>
            <person name="Tice H."/>
            <person name="Bruce D."/>
            <person name="Goodwin L."/>
            <person name="Pitluck S."/>
            <person name="Chertkov O."/>
            <person name="Brettin T."/>
            <person name="Detter J.C."/>
            <person name="Han C."/>
            <person name="Schmutz J."/>
            <person name="Larimer F."/>
            <person name="Land M."/>
            <person name="Hauser L."/>
            <person name="Kyrpides N."/>
            <person name="Ovchinnikova G."/>
            <person name="Noll K."/>
        </authorList>
    </citation>
    <scope>NUCLEOTIDE SEQUENCE [LARGE SCALE GENOMIC DNA]</scope>
    <source>
        <strain evidence="22">ATCC BAA-1733 / DSM 21960 / TBF 19.5.1</strain>
    </source>
</reference>
<dbReference type="PROSITE" id="PS01012">
    <property type="entry name" value="FOLYLPOLYGLU_SYNT_2"/>
    <property type="match status" value="1"/>
</dbReference>
<evidence type="ECO:0000256" key="4">
    <source>
        <dbReference type="ARBA" id="ARBA00008276"/>
    </source>
</evidence>
<keyword evidence="22" id="KW-1185">Reference proteome</keyword>
<dbReference type="Gene3D" id="3.90.190.20">
    <property type="entry name" value="Mur ligase, C-terminal domain"/>
    <property type="match status" value="1"/>
</dbReference>
<proteinExistence type="inferred from homology"/>
<evidence type="ECO:0000256" key="2">
    <source>
        <dbReference type="ARBA" id="ARBA00004799"/>
    </source>
</evidence>
<dbReference type="GO" id="GO:0008841">
    <property type="term" value="F:dihydrofolate synthase activity"/>
    <property type="evidence" value="ECO:0007669"/>
    <property type="project" value="UniProtKB-EC"/>
</dbReference>
<keyword evidence="11 18" id="KW-0547">Nucleotide-binding</keyword>
<dbReference type="PIRSF" id="PIRSF001563">
    <property type="entry name" value="Folylpolyglu_synth"/>
    <property type="match status" value="1"/>
</dbReference>
<dbReference type="GO" id="GO:0005524">
    <property type="term" value="F:ATP binding"/>
    <property type="evidence" value="ECO:0007669"/>
    <property type="project" value="UniProtKB-KW"/>
</dbReference>
<dbReference type="PANTHER" id="PTHR11136:SF0">
    <property type="entry name" value="DIHYDROFOLATE SYNTHETASE-RELATED"/>
    <property type="match status" value="1"/>
</dbReference>
<dbReference type="eggNOG" id="COG0285">
    <property type="taxonomic scope" value="Bacteria"/>
</dbReference>
<dbReference type="Pfam" id="PF02875">
    <property type="entry name" value="Mur_ligase_C"/>
    <property type="match status" value="1"/>
</dbReference>
<evidence type="ECO:0000256" key="17">
    <source>
        <dbReference type="ARBA" id="ARBA00049161"/>
    </source>
</evidence>
<feature type="domain" description="Mur ligase C-terminal" evidence="19">
    <location>
        <begin position="303"/>
        <end position="421"/>
    </location>
</feature>
<accession>C5CFS4</accession>
<keyword evidence="9 18" id="KW-0436">Ligase</keyword>
<dbReference type="InterPro" id="IPR018109">
    <property type="entry name" value="Folylpolyglutamate_synth_CS"/>
</dbReference>
<name>C5CFS4_KOSOT</name>
<evidence type="ECO:0000256" key="8">
    <source>
        <dbReference type="ARBA" id="ARBA00019357"/>
    </source>
</evidence>
<dbReference type="HOGENOM" id="CLU_015869_1_1_0"/>
<dbReference type="Proteomes" id="UP000002382">
    <property type="component" value="Chromosome"/>
</dbReference>
<dbReference type="GO" id="GO:0004326">
    <property type="term" value="F:tetrahydrofolylpolyglutamate synthase activity"/>
    <property type="evidence" value="ECO:0007669"/>
    <property type="project" value="UniProtKB-EC"/>
</dbReference>
<sequence length="443" mass="50203">MTVMEYREALEYLYSSRPYGKIKYGLFRIEELMERLGNPQESYPTIHITGTNGKGSVATILKGVLEAHGLHVGMNISPHIVSFRERIQLDNRYITEEEVCETLKEILPAIETMDKKGPEYAPSFFEVVTAMAFHFFRKKKVDVAVIEVGLGGRYDATNIIKKPLVSVITTVSLDHKNILGKNEEKIAIEKAGIIKEGVPVVSGVTRPSIRYTIEEKAGEKNAPSYFLWKDFQVETKELKINENVYNYSGEETYPNLVLSLNGTHQARNLAVAMKTLEIAFNGLKKKIDNAKLRDSLKKTSWPGRFEVLTHKNRKIILDGAHNIDGAYALRNSLEIYFPGQKLDIIFGSLDDKDYESVISILAPISGKVVVTKVPSHRSINPERVREIWKVYHGNVEFITEPDRAFEKFFNSTQNTLLITGSLYLVSYLRNLIVEGVGDIDKRR</sequence>
<evidence type="ECO:0000256" key="15">
    <source>
        <dbReference type="ARBA" id="ARBA00030592"/>
    </source>
</evidence>
<dbReference type="SUPFAM" id="SSF53623">
    <property type="entry name" value="MurD-like peptide ligases, catalytic domain"/>
    <property type="match status" value="1"/>
</dbReference>
<dbReference type="FunFam" id="3.40.1190.10:FF:000004">
    <property type="entry name" value="Dihydrofolate synthase/folylpolyglutamate synthase"/>
    <property type="match status" value="1"/>
</dbReference>
<comment type="catalytic activity">
    <reaction evidence="16">
        <text>(6S)-5,6,7,8-tetrahydrofolyl-(gamma-L-Glu)(n) + L-glutamate + ATP = (6S)-5,6,7,8-tetrahydrofolyl-(gamma-L-Glu)(n+1) + ADP + phosphate + H(+)</text>
        <dbReference type="Rhea" id="RHEA:10580"/>
        <dbReference type="Rhea" id="RHEA-COMP:14738"/>
        <dbReference type="Rhea" id="RHEA-COMP:14740"/>
        <dbReference type="ChEBI" id="CHEBI:15378"/>
        <dbReference type="ChEBI" id="CHEBI:29985"/>
        <dbReference type="ChEBI" id="CHEBI:30616"/>
        <dbReference type="ChEBI" id="CHEBI:43474"/>
        <dbReference type="ChEBI" id="CHEBI:141005"/>
        <dbReference type="ChEBI" id="CHEBI:456216"/>
        <dbReference type="EC" id="6.3.2.17"/>
    </reaction>
</comment>
<dbReference type="EC" id="6.3.2.12" evidence="6"/>
<evidence type="ECO:0000259" key="20">
    <source>
        <dbReference type="Pfam" id="PF08245"/>
    </source>
</evidence>
<evidence type="ECO:0000256" key="12">
    <source>
        <dbReference type="ARBA" id="ARBA00022840"/>
    </source>
</evidence>
<dbReference type="Pfam" id="PF08245">
    <property type="entry name" value="Mur_ligase_M"/>
    <property type="match status" value="1"/>
</dbReference>
<dbReference type="GO" id="GO:0046872">
    <property type="term" value="F:metal ion binding"/>
    <property type="evidence" value="ECO:0007669"/>
    <property type="project" value="UniProtKB-KW"/>
</dbReference>
<evidence type="ECO:0000313" key="21">
    <source>
        <dbReference type="EMBL" id="ACR80422.1"/>
    </source>
</evidence>
<evidence type="ECO:0000256" key="10">
    <source>
        <dbReference type="ARBA" id="ARBA00022723"/>
    </source>
</evidence>
<comment type="subunit">
    <text evidence="5">Monomer.</text>
</comment>
<evidence type="ECO:0000256" key="9">
    <source>
        <dbReference type="ARBA" id="ARBA00022598"/>
    </source>
</evidence>